<evidence type="ECO:0000313" key="3">
    <source>
        <dbReference type="EMBL" id="MBB5375471.1"/>
    </source>
</evidence>
<keyword evidence="5" id="KW-1185">Reference proteome</keyword>
<sequence>MKAALPLLLLLAACAPAPARPAVQSFEGSARVLLTVQSYRLTYTEDPATHAIRGTLENRSSGDAFRAEGTLLPGPDGDILTADVSAGDVPRVNATVFGFGIKDLPLKAGAQLSGTIRGDLLRGSLRVNGFRSALTMTRVR</sequence>
<keyword evidence="1" id="KW-0732">Signal</keyword>
<reference evidence="3 4" key="3">
    <citation type="submission" date="2020-08" db="EMBL/GenBank/DDBJ databases">
        <title>Genomic Encyclopedia of Type Strains, Phase IV (KMG-IV): sequencing the most valuable type-strain genomes for metagenomic binning, comparative biology and taxonomic classification.</title>
        <authorList>
            <person name="Goeker M."/>
        </authorList>
    </citation>
    <scope>NUCLEOTIDE SEQUENCE [LARGE SCALE GENOMIC DNA]</scope>
    <source>
        <strain evidence="3 4">DSM 27521</strain>
    </source>
</reference>
<comment type="caution">
    <text evidence="3">The sequence shown here is derived from an EMBL/GenBank/DDBJ whole genome shotgun (WGS) entry which is preliminary data.</text>
</comment>
<dbReference type="AlphaFoldDB" id="A0A7W8NN87"/>
<dbReference type="Proteomes" id="UP000539473">
    <property type="component" value="Unassembled WGS sequence"/>
</dbReference>
<protein>
    <submittedName>
        <fullName evidence="3">Uncharacterized protein</fullName>
    </submittedName>
</protein>
<proteinExistence type="predicted"/>
<name>A0A7W8NN87_9DEIO</name>
<accession>A0A7W8NN87</accession>
<dbReference type="Proteomes" id="UP000619376">
    <property type="component" value="Unassembled WGS sequence"/>
</dbReference>
<evidence type="ECO:0000256" key="1">
    <source>
        <dbReference type="SAM" id="SignalP"/>
    </source>
</evidence>
<dbReference type="RefSeq" id="WP_184109673.1">
    <property type="nucleotide sequence ID" value="NZ_BNAJ01000001.1"/>
</dbReference>
<dbReference type="EMBL" id="JACHFK010000001">
    <property type="protein sequence ID" value="MBB5375471.1"/>
    <property type="molecule type" value="Genomic_DNA"/>
</dbReference>
<evidence type="ECO:0000313" key="5">
    <source>
        <dbReference type="Proteomes" id="UP000619376"/>
    </source>
</evidence>
<evidence type="ECO:0000313" key="2">
    <source>
        <dbReference type="EMBL" id="GHF29034.1"/>
    </source>
</evidence>
<organism evidence="3 4">
    <name type="scientific">Deinococcus metalli</name>
    <dbReference type="NCBI Taxonomy" id="1141878"/>
    <lineage>
        <taxon>Bacteria</taxon>
        <taxon>Thermotogati</taxon>
        <taxon>Deinococcota</taxon>
        <taxon>Deinococci</taxon>
        <taxon>Deinococcales</taxon>
        <taxon>Deinococcaceae</taxon>
        <taxon>Deinococcus</taxon>
    </lineage>
</organism>
<feature type="signal peptide" evidence="1">
    <location>
        <begin position="1"/>
        <end position="19"/>
    </location>
</feature>
<reference evidence="5" key="2">
    <citation type="journal article" date="2019" name="Int. J. Syst. Evol. Microbiol.">
        <title>The Global Catalogue of Microorganisms (GCM) 10K type strain sequencing project: providing services to taxonomists for standard genome sequencing and annotation.</title>
        <authorList>
            <consortium name="The Broad Institute Genomics Platform"/>
            <consortium name="The Broad Institute Genome Sequencing Center for Infectious Disease"/>
            <person name="Wu L."/>
            <person name="Ma J."/>
        </authorList>
    </citation>
    <scope>NUCLEOTIDE SEQUENCE [LARGE SCALE GENOMIC DNA]</scope>
    <source>
        <strain evidence="5">CGMCC 1.18437</strain>
    </source>
</reference>
<evidence type="ECO:0000313" key="4">
    <source>
        <dbReference type="Proteomes" id="UP000539473"/>
    </source>
</evidence>
<dbReference type="EMBL" id="BNAJ01000001">
    <property type="protein sequence ID" value="GHF29034.1"/>
    <property type="molecule type" value="Genomic_DNA"/>
</dbReference>
<reference evidence="2" key="4">
    <citation type="submission" date="2024-05" db="EMBL/GenBank/DDBJ databases">
        <authorList>
            <person name="Sun Q."/>
            <person name="Zhou Y."/>
        </authorList>
    </citation>
    <scope>NUCLEOTIDE SEQUENCE</scope>
    <source>
        <strain evidence="2">CGMCC 1.18437</strain>
    </source>
</reference>
<gene>
    <name evidence="2" type="ORF">GCM10017781_01250</name>
    <name evidence="3" type="ORF">HNQ07_000915</name>
</gene>
<feature type="chain" id="PRO_5030568476" evidence="1">
    <location>
        <begin position="20"/>
        <end position="140"/>
    </location>
</feature>
<reference evidence="2" key="1">
    <citation type="journal article" date="2014" name="Int. J. Syst. Evol. Microbiol.">
        <title>Complete genome of a new Firmicutes species belonging to the dominant human colonic microbiota ('Ruminococcus bicirculans') reveals two chromosomes and a selective capacity to utilize plant glucans.</title>
        <authorList>
            <consortium name="NISC Comparative Sequencing Program"/>
            <person name="Wegmann U."/>
            <person name="Louis P."/>
            <person name="Goesmann A."/>
            <person name="Henrissat B."/>
            <person name="Duncan S.H."/>
            <person name="Flint H.J."/>
        </authorList>
    </citation>
    <scope>NUCLEOTIDE SEQUENCE</scope>
    <source>
        <strain evidence="2">CGMCC 1.18437</strain>
    </source>
</reference>